<feature type="compositionally biased region" description="Polar residues" evidence="1">
    <location>
        <begin position="1"/>
        <end position="16"/>
    </location>
</feature>
<evidence type="ECO:0000313" key="3">
    <source>
        <dbReference type="Proteomes" id="UP001227230"/>
    </source>
</evidence>
<gene>
    <name evidence="2" type="ORF">VitviT2T_007117</name>
</gene>
<reference evidence="2 3" key="1">
    <citation type="journal article" date="2023" name="Hortic Res">
        <title>The complete reference genome for grapevine (Vitis vinifera L.) genetics and breeding.</title>
        <authorList>
            <person name="Shi X."/>
            <person name="Cao S."/>
            <person name="Wang X."/>
            <person name="Huang S."/>
            <person name="Wang Y."/>
            <person name="Liu Z."/>
            <person name="Liu W."/>
            <person name="Leng X."/>
            <person name="Peng Y."/>
            <person name="Wang N."/>
            <person name="Wang Y."/>
            <person name="Ma Z."/>
            <person name="Xu X."/>
            <person name="Zhang F."/>
            <person name="Xue H."/>
            <person name="Zhong H."/>
            <person name="Wang Y."/>
            <person name="Zhang K."/>
            <person name="Velt A."/>
            <person name="Avia K."/>
            <person name="Holtgrawe D."/>
            <person name="Grimplet J."/>
            <person name="Matus J.T."/>
            <person name="Ware D."/>
            <person name="Wu X."/>
            <person name="Wang H."/>
            <person name="Liu C."/>
            <person name="Fang Y."/>
            <person name="Rustenholz C."/>
            <person name="Cheng Z."/>
            <person name="Xiao H."/>
            <person name="Zhou Y."/>
        </authorList>
    </citation>
    <scope>NUCLEOTIDE SEQUENCE [LARGE SCALE GENOMIC DNA]</scope>
    <source>
        <strain evidence="3">cv. Pinot noir / PN40024</strain>
        <tissue evidence="2">Leaf</tissue>
    </source>
</reference>
<dbReference type="Proteomes" id="UP001227230">
    <property type="component" value="Chromosome 5"/>
</dbReference>
<accession>A0ABY9BXT9</accession>
<protein>
    <submittedName>
        <fullName evidence="2">Uncharacterized protein</fullName>
    </submittedName>
</protein>
<evidence type="ECO:0000256" key="1">
    <source>
        <dbReference type="SAM" id="MobiDB-lite"/>
    </source>
</evidence>
<organism evidence="2 3">
    <name type="scientific">Vitis vinifera</name>
    <name type="common">Grape</name>
    <dbReference type="NCBI Taxonomy" id="29760"/>
    <lineage>
        <taxon>Eukaryota</taxon>
        <taxon>Viridiplantae</taxon>
        <taxon>Streptophyta</taxon>
        <taxon>Embryophyta</taxon>
        <taxon>Tracheophyta</taxon>
        <taxon>Spermatophyta</taxon>
        <taxon>Magnoliopsida</taxon>
        <taxon>eudicotyledons</taxon>
        <taxon>Gunneridae</taxon>
        <taxon>Pentapetalae</taxon>
        <taxon>rosids</taxon>
        <taxon>Vitales</taxon>
        <taxon>Vitaceae</taxon>
        <taxon>Viteae</taxon>
        <taxon>Vitis</taxon>
    </lineage>
</organism>
<dbReference type="EMBL" id="CP126652">
    <property type="protein sequence ID" value="WJZ87763.1"/>
    <property type="molecule type" value="Genomic_DNA"/>
</dbReference>
<keyword evidence="3" id="KW-1185">Reference proteome</keyword>
<proteinExistence type="predicted"/>
<evidence type="ECO:0000313" key="2">
    <source>
        <dbReference type="EMBL" id="WJZ87763.1"/>
    </source>
</evidence>
<feature type="region of interest" description="Disordered" evidence="1">
    <location>
        <begin position="1"/>
        <end position="36"/>
    </location>
</feature>
<name>A0ABY9BXT9_VITVI</name>
<sequence>MIPSQTRGVQFESTFPKSAFTEGPSTQPSHPEPSFFGPTFIEPTYGEIPQPHAPLAPGHASWMDLSTQICFLSTHMEELTVVTDHDFTPWRIGWTNIKLGSLLNLSLSNRGLIALRIT</sequence>